<accession>A0ABT9LWF8</accession>
<keyword evidence="3" id="KW-1185">Reference proteome</keyword>
<reference evidence="2 3" key="1">
    <citation type="submission" date="2023-07" db="EMBL/GenBank/DDBJ databases">
        <title>Genomic Encyclopedia of Type Strains, Phase IV (KMG-IV): sequencing the most valuable type-strain genomes for metagenomic binning, comparative biology and taxonomic classification.</title>
        <authorList>
            <person name="Goeker M."/>
        </authorList>
    </citation>
    <scope>NUCLEOTIDE SEQUENCE [LARGE SCALE GENOMIC DNA]</scope>
    <source>
        <strain evidence="2 3">DSM 25924</strain>
    </source>
</reference>
<keyword evidence="1" id="KW-0812">Transmembrane</keyword>
<dbReference type="InterPro" id="IPR058247">
    <property type="entry name" value="DUF1453"/>
</dbReference>
<name>A0ABT9LWF8_9BACL</name>
<dbReference type="Proteomes" id="UP001229209">
    <property type="component" value="Unassembled WGS sequence"/>
</dbReference>
<organism evidence="2 3">
    <name type="scientific">Alicyclobacillus tolerans</name>
    <dbReference type="NCBI Taxonomy" id="90970"/>
    <lineage>
        <taxon>Bacteria</taxon>
        <taxon>Bacillati</taxon>
        <taxon>Bacillota</taxon>
        <taxon>Bacilli</taxon>
        <taxon>Bacillales</taxon>
        <taxon>Alicyclobacillaceae</taxon>
        <taxon>Alicyclobacillus</taxon>
    </lineage>
</organism>
<feature type="transmembrane region" description="Helical" evidence="1">
    <location>
        <begin position="21"/>
        <end position="42"/>
    </location>
</feature>
<proteinExistence type="predicted"/>
<sequence>MLLFSLYMRTRRTLTYQKASRTLLVTRSILFALVAVLLLSGATLHPILFLYAVLGLVIGFLLAYLALRGTRFEQRQDGVYYRANPWIGMVVIALFVFRFAYRYIELYQKIRQSELLHNVKPSALSTTSDPLTFFLFYLVIAYYLGYYVFLLFRLRRFSKEKAAEQELVLREEIDKP</sequence>
<dbReference type="EMBL" id="JAURUO010000007">
    <property type="protein sequence ID" value="MDP9728604.1"/>
    <property type="molecule type" value="Genomic_DNA"/>
</dbReference>
<feature type="transmembrane region" description="Helical" evidence="1">
    <location>
        <begin position="131"/>
        <end position="152"/>
    </location>
</feature>
<evidence type="ECO:0000313" key="2">
    <source>
        <dbReference type="EMBL" id="MDP9728604.1"/>
    </source>
</evidence>
<evidence type="ECO:0000313" key="3">
    <source>
        <dbReference type="Proteomes" id="UP001229209"/>
    </source>
</evidence>
<gene>
    <name evidence="2" type="ORF">J2S04_001554</name>
</gene>
<keyword evidence="1" id="KW-1133">Transmembrane helix</keyword>
<dbReference type="Pfam" id="PF07301">
    <property type="entry name" value="DUF1453"/>
    <property type="match status" value="1"/>
</dbReference>
<comment type="caution">
    <text evidence="2">The sequence shown here is derived from an EMBL/GenBank/DDBJ whole genome shotgun (WGS) entry which is preliminary data.</text>
</comment>
<evidence type="ECO:0000256" key="1">
    <source>
        <dbReference type="SAM" id="Phobius"/>
    </source>
</evidence>
<feature type="transmembrane region" description="Helical" evidence="1">
    <location>
        <begin position="48"/>
        <end position="67"/>
    </location>
</feature>
<feature type="transmembrane region" description="Helical" evidence="1">
    <location>
        <begin position="79"/>
        <end position="101"/>
    </location>
</feature>
<keyword evidence="1" id="KW-0472">Membrane</keyword>
<protein>
    <submittedName>
        <fullName evidence="2">Membrane protein CcdC involved in cytochrome C biogenesis</fullName>
    </submittedName>
</protein>